<gene>
    <name evidence="1" type="ORF">EVAR_62177_1</name>
</gene>
<accession>A0A4C1ZW28</accession>
<protein>
    <submittedName>
        <fullName evidence="1">Uncharacterized protein</fullName>
    </submittedName>
</protein>
<evidence type="ECO:0000313" key="1">
    <source>
        <dbReference type="EMBL" id="GBP91033.1"/>
    </source>
</evidence>
<keyword evidence="2" id="KW-1185">Reference proteome</keyword>
<organism evidence="1 2">
    <name type="scientific">Eumeta variegata</name>
    <name type="common">Bagworm moth</name>
    <name type="synonym">Eumeta japonica</name>
    <dbReference type="NCBI Taxonomy" id="151549"/>
    <lineage>
        <taxon>Eukaryota</taxon>
        <taxon>Metazoa</taxon>
        <taxon>Ecdysozoa</taxon>
        <taxon>Arthropoda</taxon>
        <taxon>Hexapoda</taxon>
        <taxon>Insecta</taxon>
        <taxon>Pterygota</taxon>
        <taxon>Neoptera</taxon>
        <taxon>Endopterygota</taxon>
        <taxon>Lepidoptera</taxon>
        <taxon>Glossata</taxon>
        <taxon>Ditrysia</taxon>
        <taxon>Tineoidea</taxon>
        <taxon>Psychidae</taxon>
        <taxon>Oiketicinae</taxon>
        <taxon>Eumeta</taxon>
    </lineage>
</organism>
<dbReference type="Proteomes" id="UP000299102">
    <property type="component" value="Unassembled WGS sequence"/>
</dbReference>
<sequence>MPREARPPRPAAAYRLSSVSPSRAAARAAVRAAHACRLPACRVCLEHLTALLAYQSKSSKKLHPEPHGSDCERSRVVTSKFARRARPAPRDFDKCPKRFNLFFPRTPNCFINVAIRH</sequence>
<dbReference type="AlphaFoldDB" id="A0A4C1ZW28"/>
<proteinExistence type="predicted"/>
<name>A0A4C1ZW28_EUMVA</name>
<evidence type="ECO:0000313" key="2">
    <source>
        <dbReference type="Proteomes" id="UP000299102"/>
    </source>
</evidence>
<dbReference type="EMBL" id="BGZK01002135">
    <property type="protein sequence ID" value="GBP91033.1"/>
    <property type="molecule type" value="Genomic_DNA"/>
</dbReference>
<reference evidence="1 2" key="1">
    <citation type="journal article" date="2019" name="Commun. Biol.">
        <title>The bagworm genome reveals a unique fibroin gene that provides high tensile strength.</title>
        <authorList>
            <person name="Kono N."/>
            <person name="Nakamura H."/>
            <person name="Ohtoshi R."/>
            <person name="Tomita M."/>
            <person name="Numata K."/>
            <person name="Arakawa K."/>
        </authorList>
    </citation>
    <scope>NUCLEOTIDE SEQUENCE [LARGE SCALE GENOMIC DNA]</scope>
</reference>
<comment type="caution">
    <text evidence="1">The sequence shown here is derived from an EMBL/GenBank/DDBJ whole genome shotgun (WGS) entry which is preliminary data.</text>
</comment>